<dbReference type="NCBIfam" id="TIGR04213">
    <property type="entry name" value="PGF_pre_PGF"/>
    <property type="match status" value="1"/>
</dbReference>
<sequence length="863" mass="94282">MNKKFLIIVAVFSLTLSTMALPSANAQEDLSISVNVPDKVDVGENMSGSASISIPELAVIPEDLRVGLYVGVYVDNDQILAENIEVGDGETISVSFWHVFEKPGSYSVKVEGEVKFTGPFGERSFSGSKKFILEAEAVLKKLSISGASFAIPETLKDDIPSYKAEVPDKLKDLLPVEIPTTGFLLANEDNILLVLSTKSDKGIASVEGWVLPKSLDVKGISLNVMVADTVSFNKEGTPASVGEILSNPDKHRLDLVKVNATRRHASILYDPDDNTGIEFPVTAGYLVEKTETVKSFLRKVIEKGKEIIEENAKPQIIKDVLQTENTRLPVFDFETDYWINSPAVTNGIVLPSGSQVIDILGKFTPVLDRLLQLDNGIPVLYDVKTNLIYEDVFSIRQIKENPEQFRGKMVGFTAKGFGGGISVQEGLRKALPCVHGRTNYIDIQTPEGPVCVPVPLDVRLEGLIAWNEISLPPTRADFLLCGGASSIHQDRVYKTIRGRHLFIGKVLSTKQIDNSLPEGLALVVYDRERIGDIDYEEMAESAKEEIENRTRQMNFSLTGFSKRVLPGIPVQPPVTSVSTPEELPEIMTVERAMDFSIKTIKPETPVEIHITKSVVDEVSISVKNKVSGVWISIEKLPSLPPEVEVEPPGELYRPINISVQNLPEDAIENAGITFWVLKEWLSTHDFDKGDILLQRYHAGGWENLPTEFIAENATHFKYSAQTPGFSTFAITAVARVGVPSFSVSNLSISKKTVKPGESTTITVNVVNTGGSEGTYSVELLINNEAVDSKQVTLSPGESKSVNFTVSRPEAGTYEVSIDGQSGSFEVKKPAKPKPEEGLPIALIIGGIAAIMAIAGVVFYRKGR</sequence>
<dbReference type="InterPro" id="IPR013783">
    <property type="entry name" value="Ig-like_fold"/>
</dbReference>
<evidence type="ECO:0000256" key="1">
    <source>
        <dbReference type="SAM" id="Phobius"/>
    </source>
</evidence>
<keyword evidence="1" id="KW-1133">Transmembrane helix</keyword>
<keyword evidence="4" id="KW-1185">Reference proteome</keyword>
<dbReference type="AlphaFoldDB" id="A0A133VSW3"/>
<accession>A0A133VSW3</accession>
<comment type="caution">
    <text evidence="3">The sequence shown here is derived from an EMBL/GenBank/DDBJ whole genome shotgun (WGS) entry which is preliminary data.</text>
</comment>
<organism evidence="3 4">
    <name type="scientific">candidate division MSBL1 archaeon SCGC-AAA833K04</name>
    <dbReference type="NCBI Taxonomy" id="1698258"/>
    <lineage>
        <taxon>Archaea</taxon>
        <taxon>Methanobacteriati</taxon>
        <taxon>Methanobacteriota</taxon>
        <taxon>candidate division MSBL1</taxon>
    </lineage>
</organism>
<dbReference type="Gene3D" id="2.60.40.10">
    <property type="entry name" value="Immunoglobulins"/>
    <property type="match status" value="1"/>
</dbReference>
<gene>
    <name evidence="3" type="ORF">AKJ46_00255</name>
</gene>
<protein>
    <recommendedName>
        <fullName evidence="2">CARDB domain-containing protein</fullName>
    </recommendedName>
</protein>
<dbReference type="InterPro" id="IPR011635">
    <property type="entry name" value="CARDB"/>
</dbReference>
<evidence type="ECO:0000313" key="4">
    <source>
        <dbReference type="Proteomes" id="UP000070038"/>
    </source>
</evidence>
<evidence type="ECO:0000313" key="3">
    <source>
        <dbReference type="EMBL" id="KXB09508.1"/>
    </source>
</evidence>
<name>A0A133VSW3_9EURY</name>
<evidence type="ECO:0000259" key="2">
    <source>
        <dbReference type="Pfam" id="PF07705"/>
    </source>
</evidence>
<dbReference type="Proteomes" id="UP000070038">
    <property type="component" value="Unassembled WGS sequence"/>
</dbReference>
<dbReference type="EMBL" id="LHYN01000002">
    <property type="protein sequence ID" value="KXB09508.1"/>
    <property type="molecule type" value="Genomic_DNA"/>
</dbReference>
<keyword evidence="1" id="KW-0812">Transmembrane</keyword>
<feature type="transmembrane region" description="Helical" evidence="1">
    <location>
        <begin position="837"/>
        <end position="859"/>
    </location>
</feature>
<dbReference type="Pfam" id="PF07705">
    <property type="entry name" value="CARDB"/>
    <property type="match status" value="1"/>
</dbReference>
<feature type="domain" description="CARDB" evidence="2">
    <location>
        <begin position="741"/>
        <end position="817"/>
    </location>
</feature>
<proteinExistence type="predicted"/>
<dbReference type="InterPro" id="IPR026453">
    <property type="entry name" value="PGF_pre_PGF"/>
</dbReference>
<reference evidence="3 4" key="1">
    <citation type="journal article" date="2016" name="Sci. Rep.">
        <title>Metabolic traits of an uncultured archaeal lineage -MSBL1- from brine pools of the Red Sea.</title>
        <authorList>
            <person name="Mwirichia R."/>
            <person name="Alam I."/>
            <person name="Rashid M."/>
            <person name="Vinu M."/>
            <person name="Ba-Alawi W."/>
            <person name="Anthony Kamau A."/>
            <person name="Kamanda Ngugi D."/>
            <person name="Goker M."/>
            <person name="Klenk H.P."/>
            <person name="Bajic V."/>
            <person name="Stingl U."/>
        </authorList>
    </citation>
    <scope>NUCLEOTIDE SEQUENCE [LARGE SCALE GENOMIC DNA]</scope>
    <source>
        <strain evidence="3">SCGC-AAA833K04</strain>
    </source>
</reference>
<keyword evidence="1" id="KW-0472">Membrane</keyword>